<evidence type="ECO:0000313" key="2">
    <source>
        <dbReference type="Proteomes" id="UP000317365"/>
    </source>
</evidence>
<dbReference type="EMBL" id="CP036282">
    <property type="protein sequence ID" value="QDL55320.1"/>
    <property type="molecule type" value="Genomic_DNA"/>
</dbReference>
<accession>A0A515ERP5</accession>
<dbReference type="RefSeq" id="WP_142812478.1">
    <property type="nucleotide sequence ID" value="NZ_CP036282.1"/>
</dbReference>
<gene>
    <name evidence="1" type="ORF">EXZ61_14715</name>
</gene>
<sequence>MTPDDIRYALAKQVPDMRGRGFVIGTSYGDLSVPPGPLAEQLAYTVRLVLALELATLRQTQQVG</sequence>
<evidence type="ECO:0000313" key="1">
    <source>
        <dbReference type="EMBL" id="QDL55320.1"/>
    </source>
</evidence>
<protein>
    <submittedName>
        <fullName evidence="1">Uncharacterized protein</fullName>
    </submittedName>
</protein>
<keyword evidence="2" id="KW-1185">Reference proteome</keyword>
<dbReference type="KEGG" id="rhg:EXZ61_14715"/>
<reference evidence="2" key="1">
    <citation type="submission" date="2019-02" db="EMBL/GenBank/DDBJ databases">
        <title>Complete genome sequence of Rhodoferax sp. Gr-4.</title>
        <authorList>
            <person name="Jin L."/>
        </authorList>
    </citation>
    <scope>NUCLEOTIDE SEQUENCE [LARGE SCALE GENOMIC DNA]</scope>
    <source>
        <strain evidence="2">Gr-4</strain>
    </source>
</reference>
<dbReference type="AlphaFoldDB" id="A0A515ERP5"/>
<reference evidence="2" key="2">
    <citation type="journal article" date="2020" name="Int. J. Syst. Evol. Microbiol.">
        <title>Genomic insights into a novel species Rhodoferax aquaticus sp. nov., isolated from freshwater.</title>
        <authorList>
            <person name="Li T."/>
            <person name="Zhuo Y."/>
            <person name="Jin C.Z."/>
            <person name="Wu X."/>
            <person name="Ko S.R."/>
            <person name="Jin F.J."/>
            <person name="Ahn C.Y."/>
            <person name="Oh H.M."/>
            <person name="Lee H.G."/>
            <person name="Jin L."/>
        </authorList>
    </citation>
    <scope>NUCLEOTIDE SEQUENCE [LARGE SCALE GENOMIC DNA]</scope>
    <source>
        <strain evidence="2">Gr-4</strain>
    </source>
</reference>
<organism evidence="1 2">
    <name type="scientific">Rhodoferax aquaticus</name>
    <dbReference type="NCBI Taxonomy" id="2527691"/>
    <lineage>
        <taxon>Bacteria</taxon>
        <taxon>Pseudomonadati</taxon>
        <taxon>Pseudomonadota</taxon>
        <taxon>Betaproteobacteria</taxon>
        <taxon>Burkholderiales</taxon>
        <taxon>Comamonadaceae</taxon>
        <taxon>Rhodoferax</taxon>
    </lineage>
</organism>
<proteinExistence type="predicted"/>
<name>A0A515ERP5_9BURK</name>
<dbReference type="Proteomes" id="UP000317365">
    <property type="component" value="Chromosome"/>
</dbReference>